<dbReference type="SUPFAM" id="SSF51569">
    <property type="entry name" value="Aldolase"/>
    <property type="match status" value="1"/>
</dbReference>
<dbReference type="FunFam" id="3.40.50.10490:FF:000011">
    <property type="entry name" value="Arabinose 5-phosphate isomerase"/>
    <property type="match status" value="1"/>
</dbReference>
<dbReference type="GO" id="GO:1901135">
    <property type="term" value="P:carbohydrate derivative metabolic process"/>
    <property type="evidence" value="ECO:0007669"/>
    <property type="project" value="InterPro"/>
</dbReference>
<protein>
    <submittedName>
        <fullName evidence="6">KpsF/GutQ family sugar-phosphate isomerase</fullName>
    </submittedName>
</protein>
<dbReference type="AlphaFoldDB" id="A0A399FWY8"/>
<evidence type="ECO:0000256" key="1">
    <source>
        <dbReference type="ARBA" id="ARBA00008165"/>
    </source>
</evidence>
<evidence type="ECO:0000313" key="7">
    <source>
        <dbReference type="Proteomes" id="UP000266287"/>
    </source>
</evidence>
<reference evidence="6 7" key="1">
    <citation type="submission" date="2018-08" db="EMBL/GenBank/DDBJ databases">
        <title>Draft genome of candidate division NPL-UPA2 bacterium Unc8 that adapted to ultra-basic serpentinizing groundwater.</title>
        <authorList>
            <person name="Ishii S."/>
            <person name="Suzuki S."/>
            <person name="Nealson K.H."/>
        </authorList>
    </citation>
    <scope>NUCLEOTIDE SEQUENCE [LARGE SCALE GENOMIC DNA]</scope>
    <source>
        <strain evidence="6">Unc8</strain>
    </source>
</reference>
<dbReference type="Proteomes" id="UP000266287">
    <property type="component" value="Unassembled WGS sequence"/>
</dbReference>
<dbReference type="NCBIfam" id="TIGR00393">
    <property type="entry name" value="kpsF"/>
    <property type="match status" value="1"/>
</dbReference>
<dbReference type="Gene3D" id="3.40.50.10490">
    <property type="entry name" value="Glucose-6-phosphate isomerase like protein, domain 1"/>
    <property type="match status" value="1"/>
</dbReference>
<keyword evidence="4" id="KW-0456">Lyase</keyword>
<organism evidence="6 7">
    <name type="scientific">candidate division NPL-UPA2 bacterium Unc8</name>
    <dbReference type="NCBI Taxonomy" id="1980939"/>
    <lineage>
        <taxon>Bacteria</taxon>
    </lineage>
</organism>
<evidence type="ECO:0000256" key="3">
    <source>
        <dbReference type="ARBA" id="ARBA00023122"/>
    </source>
</evidence>
<dbReference type="GO" id="GO:0005975">
    <property type="term" value="P:carbohydrate metabolic process"/>
    <property type="evidence" value="ECO:0007669"/>
    <property type="project" value="InterPro"/>
</dbReference>
<comment type="caution">
    <text evidence="6">The sequence shown here is derived from an EMBL/GenBank/DDBJ whole genome shotgun (WGS) entry which is preliminary data.</text>
</comment>
<keyword evidence="6" id="KW-0413">Isomerase</keyword>
<gene>
    <name evidence="6" type="ORF">B9J77_01595</name>
</gene>
<dbReference type="EMBL" id="NDHY01000002">
    <property type="protein sequence ID" value="RII00734.1"/>
    <property type="molecule type" value="Genomic_DNA"/>
</dbReference>
<dbReference type="SUPFAM" id="SSF53697">
    <property type="entry name" value="SIS domain"/>
    <property type="match status" value="1"/>
</dbReference>
<dbReference type="PANTHER" id="PTHR42745:SF1">
    <property type="entry name" value="ARABINOSE 5-PHOSPHATE ISOMERASE KDSD"/>
    <property type="match status" value="1"/>
</dbReference>
<name>A0A399FWY8_UNCN2</name>
<keyword evidence="2" id="KW-0677">Repeat</keyword>
<sequence>MNTLPPKGLITALITPLNSSGGVDKESLGTLVESIIPHSDGILVGASIIGEWFLLENNHRFELIRLTLEMVAGRTNLFVGITGEDLEDTRENIKKLKKEIDRLDYRGRIFLFDCPLWYHGNRGLSDNYLELGKLTEHPFILYNNPLLIMKRKGGLMRRNIRTAILKELSLNDKIVGLEHAGDLFRGLNYLRTVRKRRDFRVYDGSEASFLKCPGMSGVISAGANVFPEQWKDAVNFSLNPYDARKKDPDYCSMVWNIGEMLMDFREVCIENPSAVIKYALKKLGRIDDDCLAVGGKPITSAEARSIDKFLETCKPKTKNQKQFLLDTKGVIKRAKDVLHLEAEAINGLIDRVDHNFSSAVEMILENKGKIIVIGVGKSGHIGRKIAATLASTGTPAFFLHPTEAVHGDLGMVTNEDIILAISNSGETIEVLQLLPLIKEMGAKIIVFTGEVNSTLGKNSHIVIDISVDREACPLSLAPTASTTAALAMGDALAMALLDKRGFARDEFARFHPGGKLGKELRKKCAE</sequence>
<feature type="domain" description="SIS" evidence="5">
    <location>
        <begin position="359"/>
        <end position="502"/>
    </location>
</feature>
<dbReference type="InterPro" id="IPR004800">
    <property type="entry name" value="KdsD/KpsF-type"/>
</dbReference>
<dbReference type="SMART" id="SM01130">
    <property type="entry name" value="DHDPS"/>
    <property type="match status" value="1"/>
</dbReference>
<dbReference type="Pfam" id="PF01380">
    <property type="entry name" value="SIS"/>
    <property type="match status" value="1"/>
</dbReference>
<dbReference type="Pfam" id="PF00701">
    <property type="entry name" value="DHDPS"/>
    <property type="match status" value="1"/>
</dbReference>
<evidence type="ECO:0000259" key="5">
    <source>
        <dbReference type="PROSITE" id="PS51464"/>
    </source>
</evidence>
<dbReference type="InterPro" id="IPR046348">
    <property type="entry name" value="SIS_dom_sf"/>
</dbReference>
<dbReference type="CDD" id="cd00408">
    <property type="entry name" value="DHDPS-like"/>
    <property type="match status" value="1"/>
</dbReference>
<dbReference type="InterPro" id="IPR050986">
    <property type="entry name" value="GutQ/KpsF_isomerases"/>
</dbReference>
<dbReference type="PROSITE" id="PS51464">
    <property type="entry name" value="SIS"/>
    <property type="match status" value="1"/>
</dbReference>
<dbReference type="GO" id="GO:0097367">
    <property type="term" value="F:carbohydrate derivative binding"/>
    <property type="evidence" value="ECO:0007669"/>
    <property type="project" value="InterPro"/>
</dbReference>
<comment type="similarity">
    <text evidence="1">Belongs to the SIS family. GutQ/KpsF subfamily.</text>
</comment>
<evidence type="ECO:0000256" key="2">
    <source>
        <dbReference type="ARBA" id="ARBA00022737"/>
    </source>
</evidence>
<keyword evidence="3" id="KW-0129">CBS domain</keyword>
<proteinExistence type="inferred from homology"/>
<evidence type="ECO:0000256" key="4">
    <source>
        <dbReference type="ARBA" id="ARBA00023239"/>
    </source>
</evidence>
<dbReference type="GO" id="GO:0016829">
    <property type="term" value="F:lyase activity"/>
    <property type="evidence" value="ECO:0007669"/>
    <property type="project" value="UniProtKB-KW"/>
</dbReference>
<dbReference type="InterPro" id="IPR002220">
    <property type="entry name" value="DapA-like"/>
</dbReference>
<accession>A0A399FWY8</accession>
<dbReference type="Gene3D" id="3.20.20.70">
    <property type="entry name" value="Aldolase class I"/>
    <property type="match status" value="1"/>
</dbReference>
<dbReference type="CDD" id="cd05014">
    <property type="entry name" value="SIS_Kpsf"/>
    <property type="match status" value="1"/>
</dbReference>
<dbReference type="GO" id="GO:0019146">
    <property type="term" value="F:arabinose-5-phosphate isomerase activity"/>
    <property type="evidence" value="ECO:0007669"/>
    <property type="project" value="UniProtKB-ARBA"/>
</dbReference>
<evidence type="ECO:0000313" key="6">
    <source>
        <dbReference type="EMBL" id="RII00734.1"/>
    </source>
</evidence>
<dbReference type="InterPro" id="IPR001347">
    <property type="entry name" value="SIS_dom"/>
</dbReference>
<dbReference type="InterPro" id="IPR013785">
    <property type="entry name" value="Aldolase_TIM"/>
</dbReference>
<dbReference type="InterPro" id="IPR035474">
    <property type="entry name" value="SIS_Kpsf"/>
</dbReference>
<dbReference type="PANTHER" id="PTHR42745">
    <property type="match status" value="1"/>
</dbReference>